<dbReference type="Gene3D" id="3.90.550.10">
    <property type="entry name" value="Spore Coat Polysaccharide Biosynthesis Protein SpsA, Chain A"/>
    <property type="match status" value="1"/>
</dbReference>
<dbReference type="Proteomes" id="UP000192342">
    <property type="component" value="Unassembled WGS sequence"/>
</dbReference>
<evidence type="ECO:0000313" key="5">
    <source>
        <dbReference type="Proteomes" id="UP000192342"/>
    </source>
</evidence>
<protein>
    <submittedName>
        <fullName evidence="4">Nucleotidyl transferase</fullName>
    </submittedName>
</protein>
<dbReference type="SUPFAM" id="SSF53448">
    <property type="entry name" value="Nucleotide-diphospho-sugar transferases"/>
    <property type="match status" value="1"/>
</dbReference>
<organism evidence="4 5">
    <name type="scientific">Oceanococcus atlanticus</name>
    <dbReference type="NCBI Taxonomy" id="1317117"/>
    <lineage>
        <taxon>Bacteria</taxon>
        <taxon>Pseudomonadati</taxon>
        <taxon>Pseudomonadota</taxon>
        <taxon>Gammaproteobacteria</taxon>
        <taxon>Chromatiales</taxon>
        <taxon>Oceanococcaceae</taxon>
        <taxon>Oceanococcus</taxon>
    </lineage>
</organism>
<dbReference type="EMBL" id="AQQV01000002">
    <property type="protein sequence ID" value="ORE87513.1"/>
    <property type="molecule type" value="Genomic_DNA"/>
</dbReference>
<gene>
    <name evidence="4" type="ORF">ATO7_10737</name>
</gene>
<evidence type="ECO:0000256" key="2">
    <source>
        <dbReference type="ARBA" id="ARBA00022695"/>
    </source>
</evidence>
<dbReference type="CDD" id="cd06422">
    <property type="entry name" value="NTP_transferase_like_1"/>
    <property type="match status" value="1"/>
</dbReference>
<dbReference type="AlphaFoldDB" id="A0A1Y1SFN1"/>
<dbReference type="InterPro" id="IPR050065">
    <property type="entry name" value="GlmU-like"/>
</dbReference>
<dbReference type="PANTHER" id="PTHR43584">
    <property type="entry name" value="NUCLEOTIDYL TRANSFERASE"/>
    <property type="match status" value="1"/>
</dbReference>
<dbReference type="Pfam" id="PF00483">
    <property type="entry name" value="NTP_transferase"/>
    <property type="match status" value="1"/>
</dbReference>
<dbReference type="InterPro" id="IPR029044">
    <property type="entry name" value="Nucleotide-diphossugar_trans"/>
</dbReference>
<keyword evidence="2" id="KW-0548">Nucleotidyltransferase</keyword>
<keyword evidence="1 4" id="KW-0808">Transferase</keyword>
<dbReference type="STRING" id="1317117.ATO7_10737"/>
<sequence>MVLAAGRGERLRPLTDHCPKPLVEVGGQTLIEHTLDKLAAAGVEHCVINLNWLGEQIRTHLNAVWRWPMRVTFSEEQGERLETGGGIFKMLDPLGPGPFIVANADVYSDFDLQRLAERARHWSENDAAHLVLVDNPAHHPDGDFGLDRASRLVDQAPRLTFSGLSLLDPGLFEGCQPGRFALAPLLRAAMQSGRISGEHHTGLWTDVGTLERLEQLRQRLGP</sequence>
<name>A0A1Y1SFN1_9GAMM</name>
<feature type="domain" description="Nucleotidyl transferase" evidence="3">
    <location>
        <begin position="1"/>
        <end position="145"/>
    </location>
</feature>
<proteinExistence type="predicted"/>
<comment type="caution">
    <text evidence="4">The sequence shown here is derived from an EMBL/GenBank/DDBJ whole genome shotgun (WGS) entry which is preliminary data.</text>
</comment>
<accession>A0A1Y1SFN1</accession>
<dbReference type="InterPro" id="IPR005835">
    <property type="entry name" value="NTP_transferase_dom"/>
</dbReference>
<keyword evidence="5" id="KW-1185">Reference proteome</keyword>
<evidence type="ECO:0000256" key="1">
    <source>
        <dbReference type="ARBA" id="ARBA00022679"/>
    </source>
</evidence>
<reference evidence="4 5" key="1">
    <citation type="submission" date="2013-04" db="EMBL/GenBank/DDBJ databases">
        <title>Oceanococcus atlanticus 22II-S10r2 Genome Sequencing.</title>
        <authorList>
            <person name="Lai Q."/>
            <person name="Li G."/>
            <person name="Shao Z."/>
        </authorList>
    </citation>
    <scope>NUCLEOTIDE SEQUENCE [LARGE SCALE GENOMIC DNA]</scope>
    <source>
        <strain evidence="4 5">22II-S10r2</strain>
    </source>
</reference>
<dbReference type="InterPro" id="IPR054790">
    <property type="entry name" value="MurU"/>
</dbReference>
<evidence type="ECO:0000313" key="4">
    <source>
        <dbReference type="EMBL" id="ORE87513.1"/>
    </source>
</evidence>
<dbReference type="NCBIfam" id="NF045761">
    <property type="entry name" value="NAMPUrTaseMurU"/>
    <property type="match status" value="1"/>
</dbReference>
<evidence type="ECO:0000259" key="3">
    <source>
        <dbReference type="Pfam" id="PF00483"/>
    </source>
</evidence>
<dbReference type="PANTHER" id="PTHR43584:SF8">
    <property type="entry name" value="N-ACETYLMURAMATE ALPHA-1-PHOSPHATE URIDYLYLTRANSFERASE"/>
    <property type="match status" value="1"/>
</dbReference>
<dbReference type="GO" id="GO:0016779">
    <property type="term" value="F:nucleotidyltransferase activity"/>
    <property type="evidence" value="ECO:0007669"/>
    <property type="project" value="UniProtKB-KW"/>
</dbReference>